<organism evidence="6 7">
    <name type="scientific">Synaphobranchus kaupii</name>
    <name type="common">Kaup's arrowtooth eel</name>
    <dbReference type="NCBI Taxonomy" id="118154"/>
    <lineage>
        <taxon>Eukaryota</taxon>
        <taxon>Metazoa</taxon>
        <taxon>Chordata</taxon>
        <taxon>Craniata</taxon>
        <taxon>Vertebrata</taxon>
        <taxon>Euteleostomi</taxon>
        <taxon>Actinopterygii</taxon>
        <taxon>Neopterygii</taxon>
        <taxon>Teleostei</taxon>
        <taxon>Anguilliformes</taxon>
        <taxon>Synaphobranchidae</taxon>
        <taxon>Synaphobranchus</taxon>
    </lineage>
</organism>
<accession>A0A9Q1ELM3</accession>
<evidence type="ECO:0000256" key="5">
    <source>
        <dbReference type="SAM" id="MobiDB-lite"/>
    </source>
</evidence>
<comment type="caution">
    <text evidence="6">The sequence shown here is derived from an EMBL/GenBank/DDBJ whole genome shotgun (WGS) entry which is preliminary data.</text>
</comment>
<dbReference type="PRINTS" id="PR00925">
    <property type="entry name" value="NONHISHMG17"/>
</dbReference>
<dbReference type="EMBL" id="JAINUF010000015">
    <property type="protein sequence ID" value="KAJ8341046.1"/>
    <property type="molecule type" value="Genomic_DNA"/>
</dbReference>
<evidence type="ECO:0000313" key="6">
    <source>
        <dbReference type="EMBL" id="KAJ8341046.1"/>
    </source>
</evidence>
<evidence type="ECO:0000313" key="7">
    <source>
        <dbReference type="Proteomes" id="UP001152622"/>
    </source>
</evidence>
<keyword evidence="3" id="KW-0238">DNA-binding</keyword>
<evidence type="ECO:0000256" key="3">
    <source>
        <dbReference type="ARBA" id="ARBA00023125"/>
    </source>
</evidence>
<evidence type="ECO:0000256" key="1">
    <source>
        <dbReference type="ARBA" id="ARBA00004123"/>
    </source>
</evidence>
<dbReference type="SMART" id="SM00527">
    <property type="entry name" value="HMG17"/>
    <property type="match status" value="1"/>
</dbReference>
<comment type="similarity">
    <text evidence="2">Belongs to the HMGN family.</text>
</comment>
<keyword evidence="4" id="KW-0539">Nucleus</keyword>
<evidence type="ECO:0000256" key="4">
    <source>
        <dbReference type="ARBA" id="ARBA00023242"/>
    </source>
</evidence>
<dbReference type="GO" id="GO:0005634">
    <property type="term" value="C:nucleus"/>
    <property type="evidence" value="ECO:0007669"/>
    <property type="project" value="UniProtKB-SubCell"/>
</dbReference>
<protein>
    <submittedName>
        <fullName evidence="6">Uncharacterized protein</fullName>
    </submittedName>
</protein>
<gene>
    <name evidence="6" type="ORF">SKAU_G00333370</name>
</gene>
<feature type="region of interest" description="Disordered" evidence="5">
    <location>
        <begin position="1"/>
        <end position="72"/>
    </location>
</feature>
<proteinExistence type="inferred from homology"/>
<dbReference type="InterPro" id="IPR000079">
    <property type="entry name" value="HMGN_fam"/>
</dbReference>
<comment type="subcellular location">
    <subcellularLocation>
        <location evidence="1">Nucleus</location>
    </subcellularLocation>
</comment>
<dbReference type="GO" id="GO:0031492">
    <property type="term" value="F:nucleosomal DNA binding"/>
    <property type="evidence" value="ECO:0007669"/>
    <property type="project" value="InterPro"/>
</dbReference>
<evidence type="ECO:0000256" key="2">
    <source>
        <dbReference type="ARBA" id="ARBA00007696"/>
    </source>
</evidence>
<feature type="compositionally biased region" description="Basic residues" evidence="5">
    <location>
        <begin position="37"/>
        <end position="46"/>
    </location>
</feature>
<dbReference type="GO" id="GO:0000785">
    <property type="term" value="C:chromatin"/>
    <property type="evidence" value="ECO:0007669"/>
    <property type="project" value="InterPro"/>
</dbReference>
<name>A0A9Q1ELM3_SYNKA</name>
<dbReference type="AlphaFoldDB" id="A0A9Q1ELM3"/>
<sequence length="72" mass="7796">MPKSKERKTKEPVSATGLRRSTRLSNRPAESKPQKAAPKKAAKAKKPKDIPAENSDAKTDQAQKAEAPADTK</sequence>
<keyword evidence="7" id="KW-1185">Reference proteome</keyword>
<feature type="compositionally biased region" description="Basic and acidic residues" evidence="5">
    <location>
        <begin position="47"/>
        <end position="72"/>
    </location>
</feature>
<reference evidence="6" key="1">
    <citation type="journal article" date="2023" name="Science">
        <title>Genome structures resolve the early diversification of teleost fishes.</title>
        <authorList>
            <person name="Parey E."/>
            <person name="Louis A."/>
            <person name="Montfort J."/>
            <person name="Bouchez O."/>
            <person name="Roques C."/>
            <person name="Iampietro C."/>
            <person name="Lluch J."/>
            <person name="Castinel A."/>
            <person name="Donnadieu C."/>
            <person name="Desvignes T."/>
            <person name="Floi Bucao C."/>
            <person name="Jouanno E."/>
            <person name="Wen M."/>
            <person name="Mejri S."/>
            <person name="Dirks R."/>
            <person name="Jansen H."/>
            <person name="Henkel C."/>
            <person name="Chen W.J."/>
            <person name="Zahm M."/>
            <person name="Cabau C."/>
            <person name="Klopp C."/>
            <person name="Thompson A.W."/>
            <person name="Robinson-Rechavi M."/>
            <person name="Braasch I."/>
            <person name="Lecointre G."/>
            <person name="Bobe J."/>
            <person name="Postlethwait J.H."/>
            <person name="Berthelot C."/>
            <person name="Roest Crollius H."/>
            <person name="Guiguen Y."/>
        </authorList>
    </citation>
    <scope>NUCLEOTIDE SEQUENCE</scope>
    <source>
        <strain evidence="6">WJC10195</strain>
    </source>
</reference>
<dbReference type="Proteomes" id="UP001152622">
    <property type="component" value="Chromosome 15"/>
</dbReference>